<dbReference type="InterPro" id="IPR004843">
    <property type="entry name" value="Calcineurin-like_PHP"/>
</dbReference>
<dbReference type="PANTHER" id="PTHR43143">
    <property type="entry name" value="METALLOPHOSPHOESTERASE, CALCINEURIN SUPERFAMILY"/>
    <property type="match status" value="1"/>
</dbReference>
<dbReference type="Gene3D" id="3.60.21.10">
    <property type="match status" value="1"/>
</dbReference>
<gene>
    <name evidence="5" type="ORF">U0035_09560</name>
</gene>
<feature type="domain" description="Calcineurin-like phosphoesterase" evidence="2">
    <location>
        <begin position="136"/>
        <end position="324"/>
    </location>
</feature>
<evidence type="ECO:0000313" key="6">
    <source>
        <dbReference type="Proteomes" id="UP001325680"/>
    </source>
</evidence>
<dbReference type="Pfam" id="PF16371">
    <property type="entry name" value="MetallophosN"/>
    <property type="match status" value="1"/>
</dbReference>
<feature type="domain" description="Calcineurin-like phosphoesterase N-terminal" evidence="4">
    <location>
        <begin position="35"/>
        <end position="101"/>
    </location>
</feature>
<evidence type="ECO:0000256" key="1">
    <source>
        <dbReference type="SAM" id="SignalP"/>
    </source>
</evidence>
<name>A0ABZ0WCX1_9BACT</name>
<dbReference type="InterPro" id="IPR013783">
    <property type="entry name" value="Ig-like_fold"/>
</dbReference>
<evidence type="ECO:0000313" key="5">
    <source>
        <dbReference type="EMBL" id="WQD40391.1"/>
    </source>
</evidence>
<sequence>MLKQLFVTTGLAFCLAAAAQNNVKGYVYIDQNNNGHLDKKETGLAGIPVSNGKDITVTDENGLYQLPVGNDNIIFVIKPAGYQFKKNQYNQSEFFYIHKPQGSPTSTKYNGVDPTQPLPANLNFALHQQEEPADFSVLVFGDPQPYNEQELGYFAKSIVADVRTGSHVKFGISLGDIVGDNLNLHLPYKEIMTKLNLPWYNVMGNHDMNYEAITDSLSDETFERNFGPNNYSWNYANTHFIILDNILYPDPRDGKGYWGGLRSDQMEFLKNDLALVDKNKLVVISFHIPFSNEGGDAIRLEDRQAMFDLLKDFDNCLLMSAHTHFQKQIYYKTIDGWQGKSEGLHEYNVGTTSGDWYSGELDAAGIPDGTMRDGTPRGYAFLNIQNNKYNLRYKVAGRDSTYQIRIYAPKIVAHNSRGAAPFYANFFMGSDKDLVEYKIDSGKWTAMLRDSTFDYTYLDMVTRWDKTTTLLQGRRPSAPAATGHLWSAPVNKKLAPGEHTIHVRVKDVYGNIHEEQQAYTIQ</sequence>
<dbReference type="SUPFAM" id="SSF117074">
    <property type="entry name" value="Hypothetical protein PA1324"/>
    <property type="match status" value="1"/>
</dbReference>
<dbReference type="Proteomes" id="UP001325680">
    <property type="component" value="Chromosome"/>
</dbReference>
<dbReference type="EMBL" id="CP139960">
    <property type="protein sequence ID" value="WQD40391.1"/>
    <property type="molecule type" value="Genomic_DNA"/>
</dbReference>
<dbReference type="RefSeq" id="WP_114792087.1">
    <property type="nucleotide sequence ID" value="NZ_CP139960.1"/>
</dbReference>
<dbReference type="InterPro" id="IPR032288">
    <property type="entry name" value="Metallophos_C"/>
</dbReference>
<proteinExistence type="predicted"/>
<dbReference type="Pfam" id="PF00149">
    <property type="entry name" value="Metallophos"/>
    <property type="match status" value="1"/>
</dbReference>
<dbReference type="Pfam" id="PF16370">
    <property type="entry name" value="MetallophosC"/>
    <property type="match status" value="1"/>
</dbReference>
<dbReference type="Gene3D" id="2.60.40.10">
    <property type="entry name" value="Immunoglobulins"/>
    <property type="match status" value="1"/>
</dbReference>
<keyword evidence="6" id="KW-1185">Reference proteome</keyword>
<evidence type="ECO:0000259" key="2">
    <source>
        <dbReference type="Pfam" id="PF00149"/>
    </source>
</evidence>
<dbReference type="InterPro" id="IPR051918">
    <property type="entry name" value="STPP_CPPED1"/>
</dbReference>
<accession>A0ABZ0WCX1</accession>
<feature type="domain" description="Calcineurin-like phosphoesterase C-terminal" evidence="3">
    <location>
        <begin position="346"/>
        <end position="511"/>
    </location>
</feature>
<keyword evidence="1" id="KW-0732">Signal</keyword>
<dbReference type="InterPro" id="IPR032285">
    <property type="entry name" value="Metallophos_N"/>
</dbReference>
<evidence type="ECO:0000259" key="4">
    <source>
        <dbReference type="Pfam" id="PF16371"/>
    </source>
</evidence>
<feature type="signal peptide" evidence="1">
    <location>
        <begin position="1"/>
        <end position="19"/>
    </location>
</feature>
<organism evidence="5 6">
    <name type="scientific">Niabella yanshanensis</name>
    <dbReference type="NCBI Taxonomy" id="577386"/>
    <lineage>
        <taxon>Bacteria</taxon>
        <taxon>Pseudomonadati</taxon>
        <taxon>Bacteroidota</taxon>
        <taxon>Chitinophagia</taxon>
        <taxon>Chitinophagales</taxon>
        <taxon>Chitinophagaceae</taxon>
        <taxon>Niabella</taxon>
    </lineage>
</organism>
<evidence type="ECO:0000259" key="3">
    <source>
        <dbReference type="Pfam" id="PF16370"/>
    </source>
</evidence>
<reference evidence="5 6" key="1">
    <citation type="submission" date="2023-12" db="EMBL/GenBank/DDBJ databases">
        <title>Genome sequencing and assembly of bacterial species from a model synthetic community.</title>
        <authorList>
            <person name="Hogle S.L."/>
        </authorList>
    </citation>
    <scope>NUCLEOTIDE SEQUENCE [LARGE SCALE GENOMIC DNA]</scope>
    <source>
        <strain evidence="5 6">HAMBI_3031</strain>
    </source>
</reference>
<dbReference type="SUPFAM" id="SSF56300">
    <property type="entry name" value="Metallo-dependent phosphatases"/>
    <property type="match status" value="1"/>
</dbReference>
<dbReference type="PANTHER" id="PTHR43143:SF6">
    <property type="entry name" value="BLL3016 PROTEIN"/>
    <property type="match status" value="1"/>
</dbReference>
<protein>
    <submittedName>
        <fullName evidence="5">Calcineurin-like phosphoesterase family protein</fullName>
    </submittedName>
</protein>
<dbReference type="InterPro" id="IPR029052">
    <property type="entry name" value="Metallo-depent_PP-like"/>
</dbReference>
<feature type="chain" id="PRO_5047235539" evidence="1">
    <location>
        <begin position="20"/>
        <end position="522"/>
    </location>
</feature>